<reference evidence="3 4" key="1">
    <citation type="submission" date="2020-09" db="EMBL/GenBank/DDBJ databases">
        <title>Flavimobilis rhizosphaerae sp. nov., isolated from rhizosphere soil of Spartina alterniflora.</title>
        <authorList>
            <person name="Hanqin C."/>
        </authorList>
    </citation>
    <scope>NUCLEOTIDE SEQUENCE [LARGE SCALE GENOMIC DNA]</scope>
    <source>
        <strain evidence="3 4">GY 10621</strain>
    </source>
</reference>
<proteinExistence type="predicted"/>
<evidence type="ECO:0000256" key="2">
    <source>
        <dbReference type="SAM" id="Phobius"/>
    </source>
</evidence>
<feature type="transmembrane region" description="Helical" evidence="2">
    <location>
        <begin position="187"/>
        <end position="206"/>
    </location>
</feature>
<feature type="transmembrane region" description="Helical" evidence="2">
    <location>
        <begin position="61"/>
        <end position="81"/>
    </location>
</feature>
<feature type="transmembrane region" description="Helical" evidence="2">
    <location>
        <begin position="238"/>
        <end position="258"/>
    </location>
</feature>
<dbReference type="Gene3D" id="1.20.1260.100">
    <property type="entry name" value="TspO/MBR protein"/>
    <property type="match status" value="1"/>
</dbReference>
<keyword evidence="2" id="KW-0472">Membrane</keyword>
<dbReference type="PANTHER" id="PTHR33802">
    <property type="entry name" value="SI:CH211-161H7.5-RELATED"/>
    <property type="match status" value="1"/>
</dbReference>
<comment type="caution">
    <text evidence="3">The sequence shown here is derived from an EMBL/GenBank/DDBJ whole genome shotgun (WGS) entry which is preliminary data.</text>
</comment>
<dbReference type="PANTHER" id="PTHR33802:SF1">
    <property type="entry name" value="XK-RELATED PROTEIN"/>
    <property type="match status" value="1"/>
</dbReference>
<keyword evidence="2" id="KW-1133">Transmembrane helix</keyword>
<dbReference type="RefSeq" id="WP_192277179.1">
    <property type="nucleotide sequence ID" value="NZ_JACZDF010000001.1"/>
</dbReference>
<evidence type="ECO:0000313" key="3">
    <source>
        <dbReference type="EMBL" id="MBD9698188.1"/>
    </source>
</evidence>
<feature type="transmembrane region" description="Helical" evidence="2">
    <location>
        <begin position="155"/>
        <end position="175"/>
    </location>
</feature>
<feature type="compositionally biased region" description="Low complexity" evidence="1">
    <location>
        <begin position="263"/>
        <end position="274"/>
    </location>
</feature>
<protein>
    <submittedName>
        <fullName evidence="3">Tryptophan-rich sensory protein</fullName>
    </submittedName>
</protein>
<evidence type="ECO:0000256" key="1">
    <source>
        <dbReference type="SAM" id="MobiDB-lite"/>
    </source>
</evidence>
<accession>A0ABR9DMG8</accession>
<evidence type="ECO:0000313" key="4">
    <source>
        <dbReference type="Proteomes" id="UP000642107"/>
    </source>
</evidence>
<feature type="region of interest" description="Disordered" evidence="1">
    <location>
        <begin position="263"/>
        <end position="282"/>
    </location>
</feature>
<dbReference type="Proteomes" id="UP000642107">
    <property type="component" value="Unassembled WGS sequence"/>
</dbReference>
<feature type="transmembrane region" description="Helical" evidence="2">
    <location>
        <begin position="93"/>
        <end position="110"/>
    </location>
</feature>
<feature type="transmembrane region" description="Helical" evidence="2">
    <location>
        <begin position="116"/>
        <end position="134"/>
    </location>
</feature>
<feature type="transmembrane region" description="Helical" evidence="2">
    <location>
        <begin position="213"/>
        <end position="232"/>
    </location>
</feature>
<gene>
    <name evidence="3" type="ORF">IGS67_01585</name>
</gene>
<feature type="transmembrane region" description="Helical" evidence="2">
    <location>
        <begin position="16"/>
        <end position="41"/>
    </location>
</feature>
<dbReference type="InterPro" id="IPR038330">
    <property type="entry name" value="TspO/MBR-related_sf"/>
</dbReference>
<name>A0ABR9DMG8_9MICO</name>
<keyword evidence="2" id="KW-0812">Transmembrane</keyword>
<sequence length="282" mass="28581">MPTPSRAQSRDRIRQVGVTVAAVLMLLGTLVGVGVLGTRVAESAGGSLSATATPLAPAGPAFSIWSVIYVGLFAYVVLQWLPRHATTARARATGWLAAMTMVLNGAWLLITQAGWLWVSVVDIVVLALALGVLVKRLTVLPRTGGTVERLVVDGTFGLYLGWVVVATVANIAAALADSGVEPAPRTAEILAVVVLAVAAGLGVVLARVLGGRFGVAAAMAWGLTWIAVGRLTDAPTSTTTGIAAVVAAVVVIVAAVLFRRPAPGVASSAGGARSDVGEPGRA</sequence>
<organism evidence="3 4">
    <name type="scientific">Flavimobilis rhizosphaerae</name>
    <dbReference type="NCBI Taxonomy" id="2775421"/>
    <lineage>
        <taxon>Bacteria</taxon>
        <taxon>Bacillati</taxon>
        <taxon>Actinomycetota</taxon>
        <taxon>Actinomycetes</taxon>
        <taxon>Micrococcales</taxon>
        <taxon>Jonesiaceae</taxon>
        <taxon>Flavimobilis</taxon>
    </lineage>
</organism>
<keyword evidence="4" id="KW-1185">Reference proteome</keyword>
<dbReference type="EMBL" id="JACZDF010000001">
    <property type="protein sequence ID" value="MBD9698188.1"/>
    <property type="molecule type" value="Genomic_DNA"/>
</dbReference>